<dbReference type="AlphaFoldDB" id="A0A915KTZ6"/>
<organism evidence="4 5">
    <name type="scientific">Romanomermis culicivorax</name>
    <name type="common">Nematode worm</name>
    <dbReference type="NCBI Taxonomy" id="13658"/>
    <lineage>
        <taxon>Eukaryota</taxon>
        <taxon>Metazoa</taxon>
        <taxon>Ecdysozoa</taxon>
        <taxon>Nematoda</taxon>
        <taxon>Enoplea</taxon>
        <taxon>Dorylaimia</taxon>
        <taxon>Mermithida</taxon>
        <taxon>Mermithoidea</taxon>
        <taxon>Mermithidae</taxon>
        <taxon>Romanomermis</taxon>
    </lineage>
</organism>
<dbReference type="CDD" id="cd05227">
    <property type="entry name" value="AR_SDR_e"/>
    <property type="match status" value="1"/>
</dbReference>
<dbReference type="Gene3D" id="3.40.50.720">
    <property type="entry name" value="NAD(P)-binding Rossmann-like Domain"/>
    <property type="match status" value="1"/>
</dbReference>
<dbReference type="PANTHER" id="PTHR10366">
    <property type="entry name" value="NAD DEPENDENT EPIMERASE/DEHYDRATASE"/>
    <property type="match status" value="1"/>
</dbReference>
<comment type="similarity">
    <text evidence="2">Belongs to the NAD(P)-dependent epimerase/dehydratase family. Dihydroflavonol-4-reductase subfamily.</text>
</comment>
<dbReference type="InterPro" id="IPR036291">
    <property type="entry name" value="NAD(P)-bd_dom_sf"/>
</dbReference>
<dbReference type="OMA" id="IGREFRF"/>
<dbReference type="FunFam" id="3.40.50.720:FF:000336">
    <property type="entry name" value="Aldehyde reductase"/>
    <property type="match status" value="1"/>
</dbReference>
<feature type="domain" description="NAD-dependent epimerase/dehydratase" evidence="3">
    <location>
        <begin position="7"/>
        <end position="283"/>
    </location>
</feature>
<protein>
    <submittedName>
        <fullName evidence="5">NAD-dependent epimerase/dehydratase domain-containing protein</fullName>
    </submittedName>
</protein>
<evidence type="ECO:0000313" key="4">
    <source>
        <dbReference type="Proteomes" id="UP000887565"/>
    </source>
</evidence>
<evidence type="ECO:0000259" key="3">
    <source>
        <dbReference type="Pfam" id="PF01370"/>
    </source>
</evidence>
<evidence type="ECO:0000313" key="5">
    <source>
        <dbReference type="WBParaSite" id="nRc.2.0.1.t42396-RA"/>
    </source>
</evidence>
<dbReference type="InterPro" id="IPR001509">
    <property type="entry name" value="Epimerase_deHydtase"/>
</dbReference>
<keyword evidence="4" id="KW-1185">Reference proteome</keyword>
<name>A0A915KTZ6_ROMCU</name>
<evidence type="ECO:0000256" key="1">
    <source>
        <dbReference type="ARBA" id="ARBA00023002"/>
    </source>
</evidence>
<dbReference type="WBParaSite" id="nRc.2.0.1.t42396-RA">
    <property type="protein sequence ID" value="nRc.2.0.1.t42396-RA"/>
    <property type="gene ID" value="nRc.2.0.1.g42396"/>
</dbReference>
<evidence type="ECO:0000256" key="2">
    <source>
        <dbReference type="ARBA" id="ARBA00023445"/>
    </source>
</evidence>
<keyword evidence="1" id="KW-0560">Oxidoreductase</keyword>
<reference evidence="5" key="1">
    <citation type="submission" date="2022-11" db="UniProtKB">
        <authorList>
            <consortium name="WormBaseParasite"/>
        </authorList>
    </citation>
    <scope>IDENTIFICATION</scope>
</reference>
<dbReference type="SUPFAM" id="SSF51735">
    <property type="entry name" value="NAD(P)-binding Rossmann-fold domains"/>
    <property type="match status" value="1"/>
</dbReference>
<accession>A0A915KTZ6</accession>
<dbReference type="PANTHER" id="PTHR10366:SF564">
    <property type="entry name" value="STEROL-4-ALPHA-CARBOXYLATE 3-DEHYDROGENASE, DECARBOXYLATING"/>
    <property type="match status" value="1"/>
</dbReference>
<dbReference type="Proteomes" id="UP000887565">
    <property type="component" value="Unplaced"/>
</dbReference>
<proteinExistence type="inferred from homology"/>
<sequence>MPSTTTVLVTGASGYIACHIVKLLLEKGYNVRGTVRNLNDSRKCDPLYNLAKDSTVKPKFSLPNFGRAEGDAENSMSIDSADQANNSTTGWGKLTLVEADLTKADGWNEAVQGCQYVIHTASPFPADVPKNPDDVIQPALDGTLTVLRACKDAQSVKRVVLTSSLAAIMGQAEKSTDYDENDWTNIDSLDRTSDAYMISKTLAEKAAWKFVEDEKNPFELAVINPGFVMGPLLQNAYCTSLEFLKRLMNFEAPILPRINLPVADVRDVAEAHVKAMTCLEAAGHRHLIATSTVTLLEVATILKQEFRPQGYRISTIVAPYCVFWLASFWDKSVKLLLPYYDKFPTCDNSRIKKTLGIEPTKMEDTILDMAYSLIDRGFVKKTSKYVPKNAQ</sequence>
<dbReference type="Pfam" id="PF01370">
    <property type="entry name" value="Epimerase"/>
    <property type="match status" value="1"/>
</dbReference>
<dbReference type="InterPro" id="IPR050425">
    <property type="entry name" value="NAD(P)_dehydrat-like"/>
</dbReference>
<dbReference type="GO" id="GO:0016616">
    <property type="term" value="F:oxidoreductase activity, acting on the CH-OH group of donors, NAD or NADP as acceptor"/>
    <property type="evidence" value="ECO:0007669"/>
    <property type="project" value="TreeGrafter"/>
</dbReference>